<dbReference type="NCBIfam" id="TIGR03296">
    <property type="entry name" value="M6dom_TIGR03296"/>
    <property type="match status" value="1"/>
</dbReference>
<sequence>MYRFNTLLLAKLALVSTIANAAIPYDNAQYHYTQPNGEVLTISLDGNDYFAYQRTSDGRLVIFDNQLNGLAYAEVSSDGAELISTGVLAKANTANNSQQDATDHRASQKGTSQQDVHNVKTLTPAAVSAKVAQAQQAMLLSTEQLHSHTLVNNQTQPHVTHDVNQVTALEEAAGNVKGLTIIIDFPDQRGTINKSQIESFLNELNYTEFGNAQSVRGYFRSVSGGKLDYTNTVTQYYTAKKNKSYYADSRYSSTVRSQELIKEALDWLEVQQGFDFSTLSTNSSKQIKGLNIFYAGNSDSSWSKGLWPHMARLSPQFCADGVCTDRYQITDMRDSLAIGTFVHESGHLITNWPDLYDYDGSSEGSVASFGVMGYGAIGTTNKFKPTPPVAHFRNLAGWDAVTELNPAINSNAPTGVLTHTSASNTSYKWTNPANRNEAFYIEALHRAGQNSEQLDSGLAIWHVDNAGSNSNEWRPYIQMEHADANRDPENNINRGDNSDLFKAAGEFSSTLPNALTNKGTNALWWNGQDSGLSIKNISDAAATMSFELVTGTPPPTGDVYTGTLANKEQHVHPDGRWFQYAGGTIGLQLAGPSNADFDLKLEKWTNGSWQQVAISETPTSQESISYNAASGYYRILVYSYSGAGSYQLTVNK</sequence>
<accession>A0A5S3XLI5</accession>
<dbReference type="SUPFAM" id="SSF89260">
    <property type="entry name" value="Collagen-binding domain"/>
    <property type="match status" value="1"/>
</dbReference>
<keyword evidence="5" id="KW-1185">Reference proteome</keyword>
<evidence type="ECO:0000313" key="6">
    <source>
        <dbReference type="Proteomes" id="UP000307706"/>
    </source>
</evidence>
<name>A0A5S3XLI5_9GAMM</name>
<feature type="signal peptide" evidence="2">
    <location>
        <begin position="1"/>
        <end position="21"/>
    </location>
</feature>
<dbReference type="Gene3D" id="2.60.120.380">
    <property type="match status" value="1"/>
</dbReference>
<dbReference type="Proteomes" id="UP000305730">
    <property type="component" value="Unassembled WGS sequence"/>
</dbReference>
<dbReference type="AlphaFoldDB" id="A0A5S3XLI5"/>
<dbReference type="InterPro" id="IPR008757">
    <property type="entry name" value="Peptidase_M6-like_domain"/>
</dbReference>
<reference evidence="6" key="2">
    <citation type="submission" date="2019-06" db="EMBL/GenBank/DDBJ databases">
        <title>Co-occurence of chitin degradation, pigmentation and bioactivity in marine Pseudoalteromonas.</title>
        <authorList>
            <person name="Sonnenschein E.C."/>
            <person name="Bech P.K."/>
        </authorList>
    </citation>
    <scope>NUCLEOTIDE SEQUENCE [LARGE SCALE GENOMIC DNA]</scope>
    <source>
        <strain evidence="6">S2231</strain>
        <strain evidence="3">S2233</strain>
    </source>
</reference>
<evidence type="ECO:0000313" key="4">
    <source>
        <dbReference type="EMBL" id="TMP55435.1"/>
    </source>
</evidence>
<proteinExistence type="predicted"/>
<reference evidence="4" key="3">
    <citation type="submission" date="2019-09" db="EMBL/GenBank/DDBJ databases">
        <title>Co-occurence of chitin degradation, pigmentation and bioactivity in marine Pseudoalteromonas.</title>
        <authorList>
            <person name="Sonnenschein E.C."/>
            <person name="Bech P.K."/>
        </authorList>
    </citation>
    <scope>NUCLEOTIDE SEQUENCE</scope>
    <source>
        <strain evidence="4">S2231</strain>
        <strain evidence="5">S2233</strain>
    </source>
</reference>
<evidence type="ECO:0000313" key="3">
    <source>
        <dbReference type="EMBL" id="TMP40228.1"/>
    </source>
</evidence>
<evidence type="ECO:0000313" key="5">
    <source>
        <dbReference type="Proteomes" id="UP000305730"/>
    </source>
</evidence>
<evidence type="ECO:0000256" key="2">
    <source>
        <dbReference type="SAM" id="SignalP"/>
    </source>
</evidence>
<keyword evidence="2" id="KW-0732">Signal</keyword>
<reference evidence="5 6" key="1">
    <citation type="submission" date="2017-12" db="EMBL/GenBank/DDBJ databases">
        <authorList>
            <person name="Paulsen S."/>
            <person name="Gram L.K."/>
        </authorList>
    </citation>
    <scope>NUCLEOTIDE SEQUENCE [LARGE SCALE GENOMIC DNA]</scope>
    <source>
        <strain evidence="4 6">S2231</strain>
        <strain evidence="3 5">S2233</strain>
    </source>
</reference>
<dbReference type="Proteomes" id="UP000307706">
    <property type="component" value="Unassembled WGS sequence"/>
</dbReference>
<dbReference type="GO" id="GO:0008233">
    <property type="term" value="F:peptidase activity"/>
    <property type="evidence" value="ECO:0007669"/>
    <property type="project" value="InterPro"/>
</dbReference>
<feature type="chain" id="PRO_5024309866" evidence="2">
    <location>
        <begin position="22"/>
        <end position="652"/>
    </location>
</feature>
<evidence type="ECO:0000256" key="1">
    <source>
        <dbReference type="SAM" id="MobiDB-lite"/>
    </source>
</evidence>
<comment type="caution">
    <text evidence="4">The sequence shown here is derived from an EMBL/GenBank/DDBJ whole genome shotgun (WGS) entry which is preliminary data.</text>
</comment>
<dbReference type="EMBL" id="PNCK01000087">
    <property type="protein sequence ID" value="TMP40228.1"/>
    <property type="molecule type" value="Genomic_DNA"/>
</dbReference>
<gene>
    <name evidence="4" type="ORF">CWB96_17290</name>
    <name evidence="3" type="ORF">CWB97_19480</name>
</gene>
<dbReference type="OrthoDB" id="275270at2"/>
<dbReference type="GO" id="GO:0006508">
    <property type="term" value="P:proteolysis"/>
    <property type="evidence" value="ECO:0007669"/>
    <property type="project" value="InterPro"/>
</dbReference>
<organism evidence="4 6">
    <name type="scientific">Pseudoalteromonas citrea</name>
    <dbReference type="NCBI Taxonomy" id="43655"/>
    <lineage>
        <taxon>Bacteria</taxon>
        <taxon>Pseudomonadati</taxon>
        <taxon>Pseudomonadota</taxon>
        <taxon>Gammaproteobacteria</taxon>
        <taxon>Alteromonadales</taxon>
        <taxon>Pseudoalteromonadaceae</taxon>
        <taxon>Pseudoalteromonas</taxon>
    </lineage>
</organism>
<dbReference type="RefSeq" id="WP_138598285.1">
    <property type="nucleotide sequence ID" value="NZ_PNCK01000087.1"/>
</dbReference>
<feature type="region of interest" description="Disordered" evidence="1">
    <location>
        <begin position="94"/>
        <end position="117"/>
    </location>
</feature>
<dbReference type="PANTHER" id="PTHR41775:SF1">
    <property type="entry name" value="PEPTIDASE M6-LIKE DOMAIN-CONTAINING PROTEIN"/>
    <property type="match status" value="1"/>
</dbReference>
<dbReference type="PANTHER" id="PTHR41775">
    <property type="entry name" value="SECRETED PROTEIN-RELATED"/>
    <property type="match status" value="1"/>
</dbReference>
<protein>
    <submittedName>
        <fullName evidence="4">Peptidase</fullName>
    </submittedName>
</protein>
<dbReference type="EMBL" id="PNCL01000100">
    <property type="protein sequence ID" value="TMP55435.1"/>
    <property type="molecule type" value="Genomic_DNA"/>
</dbReference>